<organism evidence="1">
    <name type="scientific">marine sediment metagenome</name>
    <dbReference type="NCBI Taxonomy" id="412755"/>
    <lineage>
        <taxon>unclassified sequences</taxon>
        <taxon>metagenomes</taxon>
        <taxon>ecological metagenomes</taxon>
    </lineage>
</organism>
<proteinExistence type="predicted"/>
<reference evidence="1" key="1">
    <citation type="journal article" date="2014" name="Front. Microbiol.">
        <title>High frequency of phylogenetically diverse reductive dehalogenase-homologous genes in deep subseafloor sedimentary metagenomes.</title>
        <authorList>
            <person name="Kawai M."/>
            <person name="Futagami T."/>
            <person name="Toyoda A."/>
            <person name="Takaki Y."/>
            <person name="Nishi S."/>
            <person name="Hori S."/>
            <person name="Arai W."/>
            <person name="Tsubouchi T."/>
            <person name="Morono Y."/>
            <person name="Uchiyama I."/>
            <person name="Ito T."/>
            <person name="Fujiyama A."/>
            <person name="Inagaki F."/>
            <person name="Takami H."/>
        </authorList>
    </citation>
    <scope>NUCLEOTIDE SEQUENCE</scope>
    <source>
        <strain evidence="1">Expedition CK06-06</strain>
    </source>
</reference>
<evidence type="ECO:0000313" key="1">
    <source>
        <dbReference type="EMBL" id="GAG32764.1"/>
    </source>
</evidence>
<dbReference type="EMBL" id="BARS01044122">
    <property type="protein sequence ID" value="GAG32764.1"/>
    <property type="molecule type" value="Genomic_DNA"/>
</dbReference>
<name>X0WP39_9ZZZZ</name>
<dbReference type="AlphaFoldDB" id="X0WP39"/>
<accession>X0WP39</accession>
<gene>
    <name evidence="1" type="ORF">S01H1_66710</name>
</gene>
<sequence>MTIVIDINETSSGSPSGWSFNTQKFTENAFLKQIIIKPATTTTAYHLYIQDGTINSNLVFDTRTEGRKITGTLRREVNIPLVGIHTVVVTGANKNEIFKGKLVIAEGSQYV</sequence>
<comment type="caution">
    <text evidence="1">The sequence shown here is derived from an EMBL/GenBank/DDBJ whole genome shotgun (WGS) entry which is preliminary data.</text>
</comment>
<protein>
    <submittedName>
        <fullName evidence="1">Uncharacterized protein</fullName>
    </submittedName>
</protein>